<dbReference type="PROSITE" id="PS51228">
    <property type="entry name" value="ACB_2"/>
    <property type="match status" value="1"/>
</dbReference>
<dbReference type="Proteomes" id="UP001458880">
    <property type="component" value="Unassembled WGS sequence"/>
</dbReference>
<dbReference type="InterPro" id="IPR035984">
    <property type="entry name" value="Acyl-CoA-binding_sf"/>
</dbReference>
<dbReference type="PANTHER" id="PTHR23310:SF62">
    <property type="entry name" value="ACYL-COA BINDING PROTEIN 1, ISOFORM A"/>
    <property type="match status" value="1"/>
</dbReference>
<protein>
    <submittedName>
        <fullName evidence="4">Acyl CoA binding protein</fullName>
    </submittedName>
</protein>
<evidence type="ECO:0000256" key="1">
    <source>
        <dbReference type="ARBA" id="ARBA00005567"/>
    </source>
</evidence>
<proteinExistence type="inferred from homology"/>
<dbReference type="GO" id="GO:0000062">
    <property type="term" value="F:fatty-acyl-CoA binding"/>
    <property type="evidence" value="ECO:0007669"/>
    <property type="project" value="InterPro"/>
</dbReference>
<evidence type="ECO:0000259" key="3">
    <source>
        <dbReference type="PROSITE" id="PS51228"/>
    </source>
</evidence>
<comment type="caution">
    <text evidence="4">The sequence shown here is derived from an EMBL/GenBank/DDBJ whole genome shotgun (WGS) entry which is preliminary data.</text>
</comment>
<dbReference type="SUPFAM" id="SSF47027">
    <property type="entry name" value="Acyl-CoA binding protein"/>
    <property type="match status" value="1"/>
</dbReference>
<keyword evidence="2" id="KW-0446">Lipid-binding</keyword>
<organism evidence="4 5">
    <name type="scientific">Popillia japonica</name>
    <name type="common">Japanese beetle</name>
    <dbReference type="NCBI Taxonomy" id="7064"/>
    <lineage>
        <taxon>Eukaryota</taxon>
        <taxon>Metazoa</taxon>
        <taxon>Ecdysozoa</taxon>
        <taxon>Arthropoda</taxon>
        <taxon>Hexapoda</taxon>
        <taxon>Insecta</taxon>
        <taxon>Pterygota</taxon>
        <taxon>Neoptera</taxon>
        <taxon>Endopterygota</taxon>
        <taxon>Coleoptera</taxon>
        <taxon>Polyphaga</taxon>
        <taxon>Scarabaeiformia</taxon>
        <taxon>Scarabaeidae</taxon>
        <taxon>Rutelinae</taxon>
        <taxon>Popillia</taxon>
    </lineage>
</organism>
<accession>A0AAW1HTP7</accession>
<dbReference type="InterPro" id="IPR000582">
    <property type="entry name" value="Acyl-CoA-binding_protein"/>
</dbReference>
<keyword evidence="5" id="KW-1185">Reference proteome</keyword>
<gene>
    <name evidence="4" type="ORF">QE152_g39672</name>
</gene>
<sequence>MYLSMDEKFQTACQQVRNFTKRPPDSDMLELYSLFKQATIGNINIAKPTDAKGKVKWDAWNTRTGMSQVEAKKNYIELARNFASKYE</sequence>
<dbReference type="Pfam" id="PF00887">
    <property type="entry name" value="ACBP"/>
    <property type="match status" value="1"/>
</dbReference>
<dbReference type="AlphaFoldDB" id="A0AAW1HTP7"/>
<dbReference type="Gene3D" id="1.20.80.10">
    <property type="match status" value="1"/>
</dbReference>
<name>A0AAW1HTP7_POPJA</name>
<evidence type="ECO:0000313" key="5">
    <source>
        <dbReference type="Proteomes" id="UP001458880"/>
    </source>
</evidence>
<evidence type="ECO:0000313" key="4">
    <source>
        <dbReference type="EMBL" id="KAK9679851.1"/>
    </source>
</evidence>
<dbReference type="GO" id="GO:0006631">
    <property type="term" value="P:fatty acid metabolic process"/>
    <property type="evidence" value="ECO:0007669"/>
    <property type="project" value="TreeGrafter"/>
</dbReference>
<comment type="similarity">
    <text evidence="1">Belongs to the ACBP family.</text>
</comment>
<dbReference type="PANTHER" id="PTHR23310">
    <property type="entry name" value="ACYL-COA-BINDING PROTEIN, ACBP"/>
    <property type="match status" value="1"/>
</dbReference>
<dbReference type="EMBL" id="JASPKY010000966">
    <property type="protein sequence ID" value="KAK9679851.1"/>
    <property type="molecule type" value="Genomic_DNA"/>
</dbReference>
<feature type="domain" description="ACB" evidence="3">
    <location>
        <begin position="5"/>
        <end position="87"/>
    </location>
</feature>
<reference evidence="4 5" key="1">
    <citation type="journal article" date="2024" name="BMC Genomics">
        <title>De novo assembly and annotation of Popillia japonica's genome with initial clues to its potential as an invasive pest.</title>
        <authorList>
            <person name="Cucini C."/>
            <person name="Boschi S."/>
            <person name="Funari R."/>
            <person name="Cardaioli E."/>
            <person name="Iannotti N."/>
            <person name="Marturano G."/>
            <person name="Paoli F."/>
            <person name="Bruttini M."/>
            <person name="Carapelli A."/>
            <person name="Frati F."/>
            <person name="Nardi F."/>
        </authorList>
    </citation>
    <scope>NUCLEOTIDE SEQUENCE [LARGE SCALE GENOMIC DNA]</scope>
    <source>
        <strain evidence="4">DMR45628</strain>
    </source>
</reference>
<evidence type="ECO:0000256" key="2">
    <source>
        <dbReference type="ARBA" id="ARBA00023121"/>
    </source>
</evidence>
<dbReference type="PRINTS" id="PR00689">
    <property type="entry name" value="ACOABINDINGP"/>
</dbReference>
<dbReference type="InterPro" id="IPR014352">
    <property type="entry name" value="FERM/acyl-CoA-bd_prot_sf"/>
</dbReference>